<protein>
    <recommendedName>
        <fullName evidence="3">Cytokinin riboside 5'-monophosphate phosphoribohydrolase</fullName>
        <ecNumber evidence="3">3.2.2.n1</ecNumber>
    </recommendedName>
</protein>
<evidence type="ECO:0000256" key="3">
    <source>
        <dbReference type="RuleBase" id="RU363015"/>
    </source>
</evidence>
<sequence>MFGSPFDNSAEQIGRSYPSQRRIGTICVFGGAMLGNDPDHARCATILGEAIAAAGIRLVYGGGCDGLMGQVAIAAAEAGGAVVAITPQFLVERMRMLSSGCQTISVPDMSIRKQLMFDYADAFVALPGGIGTVEELTEVMTLRKLERHCKPLVLANFKGFWSPLLSVFDSMSEAGFMNSSTRCTQMVSATPQDILPLLQRSVRFEHNEPPKPVLLPTIPVLRRSHVSSAGPG</sequence>
<comment type="similarity">
    <text evidence="2 3">Belongs to the LOG family.</text>
</comment>
<dbReference type="RefSeq" id="WP_080680938.1">
    <property type="nucleotide sequence ID" value="NZ_CP033367.1"/>
</dbReference>
<evidence type="ECO:0000313" key="5">
    <source>
        <dbReference type="Proteomes" id="UP000503017"/>
    </source>
</evidence>
<evidence type="ECO:0000313" key="4">
    <source>
        <dbReference type="EMBL" id="QKD05388.1"/>
    </source>
</evidence>
<dbReference type="SUPFAM" id="SSF102405">
    <property type="entry name" value="MCP/YpsA-like"/>
    <property type="match status" value="1"/>
</dbReference>
<keyword evidence="3" id="KW-0378">Hydrolase</keyword>
<reference evidence="4 5" key="1">
    <citation type="submission" date="2018-10" db="EMBL/GenBank/DDBJ databases">
        <authorList>
            <person name="Perry B.J."/>
            <person name="Sullivan J.T."/>
            <person name="Murphy R.J.T."/>
            <person name="Ramsay J.P."/>
            <person name="Ronson C.W."/>
        </authorList>
    </citation>
    <scope>NUCLEOTIDE SEQUENCE [LARGE SCALE GENOMIC DNA]</scope>
    <source>
        <strain evidence="4 5">R88b</strain>
    </source>
</reference>
<dbReference type="GO" id="GO:0009691">
    <property type="term" value="P:cytokinin biosynthetic process"/>
    <property type="evidence" value="ECO:0007669"/>
    <property type="project" value="UniProtKB-UniRule"/>
</dbReference>
<accession>A0A6M7X035</accession>
<proteinExistence type="inferred from homology"/>
<organism evidence="4 5">
    <name type="scientific">Mesorhizobium loti R88b</name>
    <dbReference type="NCBI Taxonomy" id="935548"/>
    <lineage>
        <taxon>Bacteria</taxon>
        <taxon>Pseudomonadati</taxon>
        <taxon>Pseudomonadota</taxon>
        <taxon>Alphaproteobacteria</taxon>
        <taxon>Hyphomicrobiales</taxon>
        <taxon>Phyllobacteriaceae</taxon>
        <taxon>Mesorhizobium</taxon>
    </lineage>
</organism>
<evidence type="ECO:0000256" key="1">
    <source>
        <dbReference type="ARBA" id="ARBA00000274"/>
    </source>
</evidence>
<evidence type="ECO:0000256" key="2">
    <source>
        <dbReference type="ARBA" id="ARBA00006763"/>
    </source>
</evidence>
<gene>
    <name evidence="4" type="ORF">EB235_31115</name>
</gene>
<dbReference type="NCBIfam" id="TIGR00730">
    <property type="entry name" value="Rossman fold protein, TIGR00730 family"/>
    <property type="match status" value="1"/>
</dbReference>
<dbReference type="GO" id="GO:0005829">
    <property type="term" value="C:cytosol"/>
    <property type="evidence" value="ECO:0007669"/>
    <property type="project" value="TreeGrafter"/>
</dbReference>
<keyword evidence="3" id="KW-0203">Cytokinin biosynthesis</keyword>
<dbReference type="Pfam" id="PF03641">
    <property type="entry name" value="Lysine_decarbox"/>
    <property type="match status" value="1"/>
</dbReference>
<dbReference type="InterPro" id="IPR005269">
    <property type="entry name" value="LOG"/>
</dbReference>
<dbReference type="InterPro" id="IPR031100">
    <property type="entry name" value="LOG_fam"/>
</dbReference>
<dbReference type="AlphaFoldDB" id="A0A6M7X035"/>
<dbReference type="EC" id="3.2.2.n1" evidence="3"/>
<dbReference type="PANTHER" id="PTHR31223:SF70">
    <property type="entry name" value="LOG FAMILY PROTEIN YJL055W"/>
    <property type="match status" value="1"/>
</dbReference>
<comment type="catalytic activity">
    <reaction evidence="1">
        <text>AMP + H2O = D-ribose 5-phosphate + adenine</text>
        <dbReference type="Rhea" id="RHEA:20129"/>
        <dbReference type="ChEBI" id="CHEBI:15377"/>
        <dbReference type="ChEBI" id="CHEBI:16708"/>
        <dbReference type="ChEBI" id="CHEBI:78346"/>
        <dbReference type="ChEBI" id="CHEBI:456215"/>
        <dbReference type="EC" id="3.2.2.4"/>
    </reaction>
</comment>
<dbReference type="PANTHER" id="PTHR31223">
    <property type="entry name" value="LOG FAMILY PROTEIN YJL055W"/>
    <property type="match status" value="1"/>
</dbReference>
<name>A0A6M7X035_RHILI</name>
<dbReference type="GO" id="GO:0008714">
    <property type="term" value="F:AMP nucleosidase activity"/>
    <property type="evidence" value="ECO:0007669"/>
    <property type="project" value="UniProtKB-EC"/>
</dbReference>
<dbReference type="EMBL" id="CP033367">
    <property type="protein sequence ID" value="QKD05388.1"/>
    <property type="molecule type" value="Genomic_DNA"/>
</dbReference>
<dbReference type="Proteomes" id="UP000503017">
    <property type="component" value="Chromosome"/>
</dbReference>
<dbReference type="Gene3D" id="3.40.50.450">
    <property type="match status" value="1"/>
</dbReference>